<gene>
    <name evidence="2" type="ORF">RUM44_012324</name>
</gene>
<protein>
    <submittedName>
        <fullName evidence="2">Uncharacterized protein</fullName>
    </submittedName>
</protein>
<reference evidence="2 3" key="1">
    <citation type="submission" date="2023-09" db="EMBL/GenBank/DDBJ databases">
        <title>Genomes of two closely related lineages of the louse Polyplax serrata with different host specificities.</title>
        <authorList>
            <person name="Martinu J."/>
            <person name="Tarabai H."/>
            <person name="Stefka J."/>
            <person name="Hypsa V."/>
        </authorList>
    </citation>
    <scope>NUCLEOTIDE SEQUENCE [LARGE SCALE GENOMIC DNA]</scope>
    <source>
        <strain evidence="2">98ZLc_SE</strain>
    </source>
</reference>
<evidence type="ECO:0000256" key="1">
    <source>
        <dbReference type="SAM" id="MobiDB-lite"/>
    </source>
</evidence>
<sequence>MMNLRSEGSLPGDGDGEEEEEEEEEEDEDDEDVVYDYYIEEEAISMITFWGGSSRIGRSGRRAPPTADTMMNEKTKLGIK</sequence>
<organism evidence="2 3">
    <name type="scientific">Polyplax serrata</name>
    <name type="common">Common mouse louse</name>
    <dbReference type="NCBI Taxonomy" id="468196"/>
    <lineage>
        <taxon>Eukaryota</taxon>
        <taxon>Metazoa</taxon>
        <taxon>Ecdysozoa</taxon>
        <taxon>Arthropoda</taxon>
        <taxon>Hexapoda</taxon>
        <taxon>Insecta</taxon>
        <taxon>Pterygota</taxon>
        <taxon>Neoptera</taxon>
        <taxon>Paraneoptera</taxon>
        <taxon>Psocodea</taxon>
        <taxon>Troctomorpha</taxon>
        <taxon>Phthiraptera</taxon>
        <taxon>Anoplura</taxon>
        <taxon>Polyplacidae</taxon>
        <taxon>Polyplax</taxon>
    </lineage>
</organism>
<feature type="region of interest" description="Disordered" evidence="1">
    <location>
        <begin position="1"/>
        <end position="33"/>
    </location>
</feature>
<feature type="compositionally biased region" description="Basic and acidic residues" evidence="1">
    <location>
        <begin position="71"/>
        <end position="80"/>
    </location>
</feature>
<proteinExistence type="predicted"/>
<dbReference type="EMBL" id="JAWJWF010000001">
    <property type="protein sequence ID" value="KAK6640628.1"/>
    <property type="molecule type" value="Genomic_DNA"/>
</dbReference>
<keyword evidence="3" id="KW-1185">Reference proteome</keyword>
<comment type="caution">
    <text evidence="2">The sequence shown here is derived from an EMBL/GenBank/DDBJ whole genome shotgun (WGS) entry which is preliminary data.</text>
</comment>
<evidence type="ECO:0000313" key="3">
    <source>
        <dbReference type="Proteomes" id="UP001359485"/>
    </source>
</evidence>
<accession>A0ABR1BFW5</accession>
<evidence type="ECO:0000313" key="2">
    <source>
        <dbReference type="EMBL" id="KAK6640628.1"/>
    </source>
</evidence>
<feature type="region of interest" description="Disordered" evidence="1">
    <location>
        <begin position="54"/>
        <end position="80"/>
    </location>
</feature>
<name>A0ABR1BFW5_POLSC</name>
<feature type="compositionally biased region" description="Acidic residues" evidence="1">
    <location>
        <begin position="14"/>
        <end position="33"/>
    </location>
</feature>
<dbReference type="Proteomes" id="UP001359485">
    <property type="component" value="Unassembled WGS sequence"/>
</dbReference>